<dbReference type="FunFam" id="3.40.1280.10:FF:000001">
    <property type="entry name" value="tRNA (guanine-N(1)-)-methyltransferase"/>
    <property type="match status" value="1"/>
</dbReference>
<keyword evidence="9 15" id="KW-0808">Transferase</keyword>
<dbReference type="AlphaFoldDB" id="A0A345Z378"/>
<dbReference type="InterPro" id="IPR002649">
    <property type="entry name" value="tRNA_m1G_MeTrfase_TrmD"/>
</dbReference>
<comment type="subunit">
    <text evidence="4 15 17">Homodimer.</text>
</comment>
<organism evidence="19 20">
    <name type="scientific">Spiroplasma alleghenense</name>
    <dbReference type="NCBI Taxonomy" id="216931"/>
    <lineage>
        <taxon>Bacteria</taxon>
        <taxon>Bacillati</taxon>
        <taxon>Mycoplasmatota</taxon>
        <taxon>Mollicutes</taxon>
        <taxon>Entomoplasmatales</taxon>
        <taxon>Spiroplasmataceae</taxon>
        <taxon>Spiroplasma</taxon>
    </lineage>
</organism>
<evidence type="ECO:0000256" key="10">
    <source>
        <dbReference type="ARBA" id="ARBA00022691"/>
    </source>
</evidence>
<dbReference type="KEGG" id="salx:SALLE_v1c03830"/>
<feature type="domain" description="tRNA methyltransferase TRMD/TRM10-type" evidence="18">
    <location>
        <begin position="1"/>
        <end position="220"/>
    </location>
</feature>
<dbReference type="InterPro" id="IPR029026">
    <property type="entry name" value="tRNA_m1G_MTases_N"/>
</dbReference>
<evidence type="ECO:0000256" key="6">
    <source>
        <dbReference type="ARBA" id="ARBA00014679"/>
    </source>
</evidence>
<dbReference type="PIRSF" id="PIRSF000386">
    <property type="entry name" value="tRNA_mtase"/>
    <property type="match status" value="1"/>
</dbReference>
<dbReference type="RefSeq" id="WP_115557969.1">
    <property type="nucleotide sequence ID" value="NZ_CP031376.1"/>
</dbReference>
<dbReference type="PANTHER" id="PTHR46417">
    <property type="entry name" value="TRNA (GUANINE-N(1)-)-METHYLTRANSFERASE"/>
    <property type="match status" value="1"/>
</dbReference>
<dbReference type="InterPro" id="IPR029028">
    <property type="entry name" value="Alpha/beta_knot_MTases"/>
</dbReference>
<evidence type="ECO:0000256" key="4">
    <source>
        <dbReference type="ARBA" id="ARBA00011738"/>
    </source>
</evidence>
<feature type="binding site" evidence="15 16">
    <location>
        <begin position="130"/>
        <end position="135"/>
    </location>
    <ligand>
        <name>S-adenosyl-L-methionine</name>
        <dbReference type="ChEBI" id="CHEBI:59789"/>
    </ligand>
</feature>
<keyword evidence="8 15" id="KW-0489">Methyltransferase</keyword>
<comment type="function">
    <text evidence="1 15 17">Specifically methylates guanosine-37 in various tRNAs.</text>
</comment>
<dbReference type="InterPro" id="IPR023148">
    <property type="entry name" value="tRNA_m1G_MeTrfase_C_sf"/>
</dbReference>
<dbReference type="Gene3D" id="3.40.1280.10">
    <property type="match status" value="1"/>
</dbReference>
<evidence type="ECO:0000259" key="18">
    <source>
        <dbReference type="Pfam" id="PF01746"/>
    </source>
</evidence>
<evidence type="ECO:0000256" key="1">
    <source>
        <dbReference type="ARBA" id="ARBA00002634"/>
    </source>
</evidence>
<dbReference type="GO" id="GO:0005829">
    <property type="term" value="C:cytosol"/>
    <property type="evidence" value="ECO:0007669"/>
    <property type="project" value="TreeGrafter"/>
</dbReference>
<dbReference type="GO" id="GO:0002939">
    <property type="term" value="P:tRNA N1-guanine methylation"/>
    <property type="evidence" value="ECO:0007669"/>
    <property type="project" value="TreeGrafter"/>
</dbReference>
<dbReference type="NCBIfam" id="TIGR00088">
    <property type="entry name" value="trmD"/>
    <property type="match status" value="1"/>
</dbReference>
<evidence type="ECO:0000256" key="17">
    <source>
        <dbReference type="RuleBase" id="RU003464"/>
    </source>
</evidence>
<gene>
    <name evidence="15 19" type="primary">trmD</name>
    <name evidence="19" type="ORF">SALLE_v1c03830</name>
</gene>
<dbReference type="Pfam" id="PF01746">
    <property type="entry name" value="tRNA_m1G_MT"/>
    <property type="match status" value="1"/>
</dbReference>
<evidence type="ECO:0000256" key="3">
    <source>
        <dbReference type="ARBA" id="ARBA00007630"/>
    </source>
</evidence>
<evidence type="ECO:0000256" key="16">
    <source>
        <dbReference type="PIRSR" id="PIRSR000386-1"/>
    </source>
</evidence>
<keyword evidence="7 15" id="KW-0963">Cytoplasm</keyword>
<dbReference type="HAMAP" id="MF_00605">
    <property type="entry name" value="TrmD"/>
    <property type="match status" value="1"/>
</dbReference>
<dbReference type="PANTHER" id="PTHR46417:SF1">
    <property type="entry name" value="TRNA (GUANINE-N(1)-)-METHYLTRANSFERASE"/>
    <property type="match status" value="1"/>
</dbReference>
<keyword evidence="10 15" id="KW-0949">S-adenosyl-L-methionine</keyword>
<evidence type="ECO:0000256" key="14">
    <source>
        <dbReference type="ARBA" id="ARBA00047783"/>
    </source>
</evidence>
<sequence>MKFSILTLFPNMISSYLGESIMKRALEKNQVEVEIIDIRNFATSPQKQVDDYQFGGGRGMVLMIEPLVKAIRSVETKDSLKILLTPQGKTWNQKIAREFNLSKEHIILIAGHYEGFDERILNYIDMEVSIGDFIITGGELAALVIIDSLIRITPGVIDDSSHEQESFENDLLDFPVYTKPLNFEGFQVPEVLTSGHHKNIQNFREEAALLKTIKQRPDIIVENNLSDYQKTIYKKIKMKGDK</sequence>
<evidence type="ECO:0000256" key="11">
    <source>
        <dbReference type="ARBA" id="ARBA00022694"/>
    </source>
</evidence>
<comment type="subcellular location">
    <subcellularLocation>
        <location evidence="2 15 17">Cytoplasm</location>
    </subcellularLocation>
</comment>
<evidence type="ECO:0000256" key="12">
    <source>
        <dbReference type="ARBA" id="ARBA00029736"/>
    </source>
</evidence>
<evidence type="ECO:0000313" key="20">
    <source>
        <dbReference type="Proteomes" id="UP000254792"/>
    </source>
</evidence>
<evidence type="ECO:0000256" key="5">
    <source>
        <dbReference type="ARBA" id="ARBA00012807"/>
    </source>
</evidence>
<evidence type="ECO:0000256" key="2">
    <source>
        <dbReference type="ARBA" id="ARBA00004496"/>
    </source>
</evidence>
<evidence type="ECO:0000256" key="8">
    <source>
        <dbReference type="ARBA" id="ARBA00022603"/>
    </source>
</evidence>
<feature type="binding site" evidence="15 16">
    <location>
        <position position="111"/>
    </location>
    <ligand>
        <name>S-adenosyl-L-methionine</name>
        <dbReference type="ChEBI" id="CHEBI:59789"/>
    </ligand>
</feature>
<proteinExistence type="inferred from homology"/>
<keyword evidence="20" id="KW-1185">Reference proteome</keyword>
<dbReference type="Gene3D" id="1.10.1270.20">
    <property type="entry name" value="tRNA(m1g37)methyltransferase, domain 2"/>
    <property type="match status" value="1"/>
</dbReference>
<keyword evidence="11 15" id="KW-0819">tRNA processing</keyword>
<reference evidence="19 20" key="1">
    <citation type="submission" date="2018-07" db="EMBL/GenBank/DDBJ databases">
        <title>Complete genome sequence of Spiroplasma alleghenense PLHS-1 (ATCC 51752).</title>
        <authorList>
            <person name="Chou L."/>
            <person name="Lee T.-Y."/>
            <person name="Tsai Y.-M."/>
            <person name="Kuo C.-H."/>
        </authorList>
    </citation>
    <scope>NUCLEOTIDE SEQUENCE [LARGE SCALE GENOMIC DNA]</scope>
    <source>
        <strain evidence="19 20">PLHS-1</strain>
    </source>
</reference>
<dbReference type="Proteomes" id="UP000254792">
    <property type="component" value="Chromosome"/>
</dbReference>
<evidence type="ECO:0000256" key="13">
    <source>
        <dbReference type="ARBA" id="ARBA00033392"/>
    </source>
</evidence>
<comment type="catalytic activity">
    <reaction evidence="14 15 17">
        <text>guanosine(37) in tRNA + S-adenosyl-L-methionine = N(1)-methylguanosine(37) in tRNA + S-adenosyl-L-homocysteine + H(+)</text>
        <dbReference type="Rhea" id="RHEA:36899"/>
        <dbReference type="Rhea" id="RHEA-COMP:10145"/>
        <dbReference type="Rhea" id="RHEA-COMP:10147"/>
        <dbReference type="ChEBI" id="CHEBI:15378"/>
        <dbReference type="ChEBI" id="CHEBI:57856"/>
        <dbReference type="ChEBI" id="CHEBI:59789"/>
        <dbReference type="ChEBI" id="CHEBI:73542"/>
        <dbReference type="ChEBI" id="CHEBI:74269"/>
        <dbReference type="EC" id="2.1.1.228"/>
    </reaction>
</comment>
<dbReference type="EMBL" id="CP031376">
    <property type="protein sequence ID" value="AXK51057.1"/>
    <property type="molecule type" value="Genomic_DNA"/>
</dbReference>
<evidence type="ECO:0000256" key="9">
    <source>
        <dbReference type="ARBA" id="ARBA00022679"/>
    </source>
</evidence>
<dbReference type="CDD" id="cd18080">
    <property type="entry name" value="TrmD-like"/>
    <property type="match status" value="1"/>
</dbReference>
<evidence type="ECO:0000256" key="15">
    <source>
        <dbReference type="HAMAP-Rule" id="MF_00605"/>
    </source>
</evidence>
<dbReference type="GO" id="GO:0052906">
    <property type="term" value="F:tRNA (guanine(37)-N1)-methyltransferase activity"/>
    <property type="evidence" value="ECO:0007669"/>
    <property type="project" value="UniProtKB-UniRule"/>
</dbReference>
<dbReference type="OrthoDB" id="9807416at2"/>
<dbReference type="EC" id="2.1.1.228" evidence="5 15"/>
<name>A0A345Z378_9MOLU</name>
<evidence type="ECO:0000256" key="7">
    <source>
        <dbReference type="ARBA" id="ARBA00022490"/>
    </source>
</evidence>
<dbReference type="NCBIfam" id="NF000648">
    <property type="entry name" value="PRK00026.1"/>
    <property type="match status" value="1"/>
</dbReference>
<accession>A0A345Z378</accession>
<protein>
    <recommendedName>
        <fullName evidence="6 15">tRNA (guanine-N(1)-)-methyltransferase</fullName>
        <ecNumber evidence="5 15">2.1.1.228</ecNumber>
    </recommendedName>
    <alternativeName>
        <fullName evidence="12 15">M1G-methyltransferase</fullName>
    </alternativeName>
    <alternativeName>
        <fullName evidence="13 15">tRNA [GM37] methyltransferase</fullName>
    </alternativeName>
</protein>
<evidence type="ECO:0000313" key="19">
    <source>
        <dbReference type="EMBL" id="AXK51057.1"/>
    </source>
</evidence>
<comment type="similarity">
    <text evidence="3 15 17">Belongs to the RNA methyltransferase TrmD family.</text>
</comment>
<dbReference type="InterPro" id="IPR016009">
    <property type="entry name" value="tRNA_MeTrfase_TRMD/TRM10"/>
</dbReference>
<dbReference type="SUPFAM" id="SSF75217">
    <property type="entry name" value="alpha/beta knot"/>
    <property type="match status" value="1"/>
</dbReference>